<dbReference type="Pfam" id="PF20414">
    <property type="entry name" value="DUF6698"/>
    <property type="match status" value="1"/>
</dbReference>
<name>A0A4Q9M6H3_9APHY</name>
<gene>
    <name evidence="2" type="ORF">BD311DRAFT_782240</name>
</gene>
<feature type="region of interest" description="Disordered" evidence="1">
    <location>
        <begin position="19"/>
        <end position="105"/>
    </location>
</feature>
<accession>A0A4Q9M6H3</accession>
<organism evidence="2">
    <name type="scientific">Dichomitus squalens</name>
    <dbReference type="NCBI Taxonomy" id="114155"/>
    <lineage>
        <taxon>Eukaryota</taxon>
        <taxon>Fungi</taxon>
        <taxon>Dikarya</taxon>
        <taxon>Basidiomycota</taxon>
        <taxon>Agaricomycotina</taxon>
        <taxon>Agaricomycetes</taxon>
        <taxon>Polyporales</taxon>
        <taxon>Polyporaceae</taxon>
        <taxon>Dichomitus</taxon>
    </lineage>
</organism>
<feature type="region of interest" description="Disordered" evidence="1">
    <location>
        <begin position="446"/>
        <end position="470"/>
    </location>
</feature>
<dbReference type="AlphaFoldDB" id="A0A4Q9M6H3"/>
<dbReference type="InterPro" id="IPR046521">
    <property type="entry name" value="DUF6698"/>
</dbReference>
<dbReference type="EMBL" id="ML143537">
    <property type="protein sequence ID" value="TBU22545.1"/>
    <property type="molecule type" value="Genomic_DNA"/>
</dbReference>
<dbReference type="OrthoDB" id="2751948at2759"/>
<proteinExistence type="predicted"/>
<reference evidence="2" key="1">
    <citation type="submission" date="2019-01" db="EMBL/GenBank/DDBJ databases">
        <title>Draft genome sequences of three monokaryotic isolates of the white-rot basidiomycete fungus Dichomitus squalens.</title>
        <authorList>
            <consortium name="DOE Joint Genome Institute"/>
            <person name="Lopez S.C."/>
            <person name="Andreopoulos B."/>
            <person name="Pangilinan J."/>
            <person name="Lipzen A."/>
            <person name="Riley R."/>
            <person name="Ahrendt S."/>
            <person name="Ng V."/>
            <person name="Barry K."/>
            <person name="Daum C."/>
            <person name="Grigoriev I.V."/>
            <person name="Hilden K.S."/>
            <person name="Makela M.R."/>
            <person name="de Vries R.P."/>
        </authorList>
    </citation>
    <scope>NUCLEOTIDE SEQUENCE [LARGE SCALE GENOMIC DNA]</scope>
    <source>
        <strain evidence="2">OM18370.1</strain>
    </source>
</reference>
<protein>
    <submittedName>
        <fullName evidence="2">Uncharacterized protein</fullName>
    </submittedName>
</protein>
<feature type="compositionally biased region" description="Acidic residues" evidence="1">
    <location>
        <begin position="461"/>
        <end position="470"/>
    </location>
</feature>
<sequence length="470" mass="52651">MPGRPNWYRTFKSHAKKAAAAQALQVPSAMSGDPPAVPPTAATSQEHPASKGKRKSIQSQKGRTAEDITKEAKRRRIEAADSSDVAGDDTEPEVDTTSPVEPKNPGWVIQAWACNANADDKVRHSSGIEQMYDAARQIGRCTTEYPDQTRALTYAVIFRGFDAENRPDYCSSYYSEDVEAQMVSLVWARYFPELEDHLEYLAENPALILHLGNYVNSVAGKVRSDDLGRLNHDIVTYSKLDDPNDILKRHSNCGFHDSRTGRLLCPVRYLKEFEAKPAQTCSLFRNHIYKISSYEFPSFMTDLSLVDPDDRKAGFLRGPLLVSYYKAIFSGRSSVYGEVSSRGQQSVASKYGMTEVNLYSIVYVTLLARSALGSDAIWRDGDGKLWQAPSFVHAIMDLAHKSPSWSRDTIKWWNKQIFGTEDDDSETERDLQESDYYTILAQRTARGTSLIPDSDPPAEGSQEDEQPLET</sequence>
<evidence type="ECO:0000313" key="2">
    <source>
        <dbReference type="EMBL" id="TBU22545.1"/>
    </source>
</evidence>
<dbReference type="Proteomes" id="UP000292957">
    <property type="component" value="Unassembled WGS sequence"/>
</dbReference>
<evidence type="ECO:0000256" key="1">
    <source>
        <dbReference type="SAM" id="MobiDB-lite"/>
    </source>
</evidence>